<organism evidence="1 2">
    <name type="scientific">Moorena producens 3L</name>
    <dbReference type="NCBI Taxonomy" id="489825"/>
    <lineage>
        <taxon>Bacteria</taxon>
        <taxon>Bacillati</taxon>
        <taxon>Cyanobacteriota</taxon>
        <taxon>Cyanophyceae</taxon>
        <taxon>Coleofasciculales</taxon>
        <taxon>Coleofasciculaceae</taxon>
        <taxon>Moorena</taxon>
    </lineage>
</organism>
<evidence type="ECO:0000313" key="2">
    <source>
        <dbReference type="Proteomes" id="UP000003959"/>
    </source>
</evidence>
<dbReference type="Proteomes" id="UP000003959">
    <property type="component" value="Unassembled WGS sequence"/>
</dbReference>
<gene>
    <name evidence="1" type="ORF">LYNGBM3L_49680</name>
</gene>
<accession>F4XY37</accession>
<dbReference type="HOGENOM" id="CLU_3382742_0_0_3"/>
<sequence>MNGEQITSGQDQTGGADEVDFVLAGGDIGFFIG</sequence>
<protein>
    <submittedName>
        <fullName evidence="1">Uncharacterized protein</fullName>
    </submittedName>
</protein>
<reference evidence="2" key="1">
    <citation type="journal article" date="2011" name="Proc. Natl. Acad. Sci. U.S.A.">
        <title>Genomic insights into the physiology and ecology of the marine filamentous cyanobacterium Lyngbya majuscula.</title>
        <authorList>
            <person name="Jones A.C."/>
            <person name="Monroe E.A."/>
            <person name="Podell S."/>
            <person name="Hess W.R."/>
            <person name="Klages S."/>
            <person name="Esquenazi E."/>
            <person name="Niessen S."/>
            <person name="Hoover H."/>
            <person name="Rothmann M."/>
            <person name="Lasken R.S."/>
            <person name="Yates J.R.III."/>
            <person name="Reinhardt R."/>
            <person name="Kube M."/>
            <person name="Burkart M.D."/>
            <person name="Allen E.E."/>
            <person name="Dorrestein P.C."/>
            <person name="Gerwick W.H."/>
            <person name="Gerwick L."/>
        </authorList>
    </citation>
    <scope>NUCLEOTIDE SEQUENCE [LARGE SCALE GENOMIC DNA]</scope>
    <source>
        <strain evidence="2">3L</strain>
    </source>
</reference>
<keyword evidence="2" id="KW-1185">Reference proteome</keyword>
<evidence type="ECO:0000313" key="1">
    <source>
        <dbReference type="EMBL" id="EGJ30434.1"/>
    </source>
</evidence>
<dbReference type="EMBL" id="GL890953">
    <property type="protein sequence ID" value="EGJ30434.1"/>
    <property type="molecule type" value="Genomic_DNA"/>
</dbReference>
<proteinExistence type="predicted"/>
<dbReference type="AlphaFoldDB" id="F4XY37"/>
<name>F4XY37_9CYAN</name>